<dbReference type="EMBL" id="HBIN01012942">
    <property type="protein sequence ID" value="CAE0439566.1"/>
    <property type="molecule type" value="Transcribed_RNA"/>
</dbReference>
<reference evidence="9" key="1">
    <citation type="submission" date="2021-01" db="EMBL/GenBank/DDBJ databases">
        <authorList>
            <person name="Corre E."/>
            <person name="Pelletier E."/>
            <person name="Niang G."/>
            <person name="Scheremetjew M."/>
            <person name="Finn R."/>
            <person name="Kale V."/>
            <person name="Holt S."/>
            <person name="Cochrane G."/>
            <person name="Meng A."/>
            <person name="Brown T."/>
            <person name="Cohen L."/>
        </authorList>
    </citation>
    <scope>NUCLEOTIDE SEQUENCE</scope>
    <source>
        <strain evidence="9">GSBS06</strain>
    </source>
</reference>
<protein>
    <recommendedName>
        <fullName evidence="8">Cation efflux protein transmembrane domain-containing protein</fullName>
    </recommendedName>
</protein>
<evidence type="ECO:0000256" key="1">
    <source>
        <dbReference type="ARBA" id="ARBA00004141"/>
    </source>
</evidence>
<evidence type="ECO:0000256" key="4">
    <source>
        <dbReference type="ARBA" id="ARBA00022989"/>
    </source>
</evidence>
<comment type="subcellular location">
    <subcellularLocation>
        <location evidence="1">Membrane</location>
        <topology evidence="1">Multi-pass membrane protein</topology>
    </subcellularLocation>
</comment>
<feature type="compositionally biased region" description="Polar residues" evidence="6">
    <location>
        <begin position="89"/>
        <end position="106"/>
    </location>
</feature>
<dbReference type="GO" id="GO:0006882">
    <property type="term" value="P:intracellular zinc ion homeostasis"/>
    <property type="evidence" value="ECO:0007669"/>
    <property type="project" value="TreeGrafter"/>
</dbReference>
<dbReference type="InterPro" id="IPR058533">
    <property type="entry name" value="Cation_efflux_TM"/>
</dbReference>
<feature type="transmembrane region" description="Helical" evidence="7">
    <location>
        <begin position="296"/>
        <end position="318"/>
    </location>
</feature>
<proteinExistence type="predicted"/>
<feature type="transmembrane region" description="Helical" evidence="7">
    <location>
        <begin position="181"/>
        <end position="200"/>
    </location>
</feature>
<dbReference type="NCBIfam" id="TIGR01297">
    <property type="entry name" value="CDF"/>
    <property type="match status" value="1"/>
</dbReference>
<feature type="transmembrane region" description="Helical" evidence="7">
    <location>
        <begin position="220"/>
        <end position="237"/>
    </location>
</feature>
<organism evidence="9">
    <name type="scientific">Aplanochytrium stocchinoi</name>
    <dbReference type="NCBI Taxonomy" id="215587"/>
    <lineage>
        <taxon>Eukaryota</taxon>
        <taxon>Sar</taxon>
        <taxon>Stramenopiles</taxon>
        <taxon>Bigyra</taxon>
        <taxon>Labyrinthulomycetes</taxon>
        <taxon>Thraustochytrida</taxon>
        <taxon>Thraustochytriidae</taxon>
        <taxon>Aplanochytrium</taxon>
    </lineage>
</organism>
<dbReference type="InterPro" id="IPR040177">
    <property type="entry name" value="SLC30A9"/>
</dbReference>
<keyword evidence="3 7" id="KW-0812">Transmembrane</keyword>
<dbReference type="GO" id="GO:0008324">
    <property type="term" value="F:monoatomic cation transmembrane transporter activity"/>
    <property type="evidence" value="ECO:0007669"/>
    <property type="project" value="InterPro"/>
</dbReference>
<dbReference type="Gene3D" id="1.20.1510.10">
    <property type="entry name" value="Cation efflux protein transmembrane domain"/>
    <property type="match status" value="1"/>
</dbReference>
<keyword evidence="2" id="KW-0813">Transport</keyword>
<dbReference type="GO" id="GO:0016020">
    <property type="term" value="C:membrane"/>
    <property type="evidence" value="ECO:0007669"/>
    <property type="project" value="UniProtKB-SubCell"/>
</dbReference>
<dbReference type="InterPro" id="IPR027469">
    <property type="entry name" value="Cation_efflux_TMD_sf"/>
</dbReference>
<evidence type="ECO:0000256" key="5">
    <source>
        <dbReference type="ARBA" id="ARBA00023136"/>
    </source>
</evidence>
<evidence type="ECO:0000256" key="3">
    <source>
        <dbReference type="ARBA" id="ARBA00022692"/>
    </source>
</evidence>
<dbReference type="PANTHER" id="PTHR13414:SF9">
    <property type="entry name" value="PROTON-COUPLED ZINC ANTIPORTER SLC30A9, MITOCHONDRIAL"/>
    <property type="match status" value="1"/>
</dbReference>
<evidence type="ECO:0000313" key="9">
    <source>
        <dbReference type="EMBL" id="CAE0439566.1"/>
    </source>
</evidence>
<dbReference type="Pfam" id="PF01545">
    <property type="entry name" value="Cation_efflux"/>
    <property type="match status" value="1"/>
</dbReference>
<keyword evidence="5 7" id="KW-0472">Membrane</keyword>
<dbReference type="InterPro" id="IPR002524">
    <property type="entry name" value="Cation_efflux"/>
</dbReference>
<evidence type="ECO:0000256" key="2">
    <source>
        <dbReference type="ARBA" id="ARBA00022448"/>
    </source>
</evidence>
<dbReference type="AlphaFoldDB" id="A0A7S3LS28"/>
<feature type="region of interest" description="Disordered" evidence="6">
    <location>
        <begin position="77"/>
        <end position="106"/>
    </location>
</feature>
<gene>
    <name evidence="9" type="ORF">ASTO00021_LOCUS9761</name>
</gene>
<dbReference type="SUPFAM" id="SSF161111">
    <property type="entry name" value="Cation efflux protein transmembrane domain-like"/>
    <property type="match status" value="1"/>
</dbReference>
<sequence length="479" mass="53086">MFHRCQVQSRLKLTLLVSSRQISTTTIAKFKPFPLGGRFNGYRCTSLFGFINKNNIFGTGGMNENDIIAFKHFSTKSGDKNEKDDGNKNIWNNTNLPNPSPNEAHQLGQPSWNAVVRALFGNCIITVMKFGVAFQTGSSAMFSEAIHTLADCGNQVFLLKGLSEASNAPDRRYQYGYGKAAFFWALLSALGMFWTGAGVSVYHGAYQLLNPPIEAFEPGLSVWGVLGVSFLVDGYVLKKTLADVNATKPAGVTMRKHLSKLRDPFVLAVILEDFAACTGVVIASAGIAATHITGDIFWDSLASIGIGGVLGVVAVRLVRMNQQFLLGQSVDKEILDGIRTILKGRNAIESVYEVQSQWIGPSTFAYKAEVDFDGSYLAAHLQKKYQPRFERGTEPLDVLLSWYAEDVTRLVEREVREAEQEIKKQYPGAAFIELEPDSRNADSFALPKMRDSFKEATEERRSLNRFIRMVDLSNEISKK</sequence>
<accession>A0A7S3LS28</accession>
<keyword evidence="4 7" id="KW-1133">Transmembrane helix</keyword>
<evidence type="ECO:0000256" key="7">
    <source>
        <dbReference type="SAM" id="Phobius"/>
    </source>
</evidence>
<name>A0A7S3LS28_9STRA</name>
<feature type="compositionally biased region" description="Basic and acidic residues" evidence="6">
    <location>
        <begin position="77"/>
        <end position="87"/>
    </location>
</feature>
<dbReference type="PANTHER" id="PTHR13414">
    <property type="entry name" value="HUEL-CATION TRANSPORTER"/>
    <property type="match status" value="1"/>
</dbReference>
<feature type="domain" description="Cation efflux protein transmembrane" evidence="8">
    <location>
        <begin position="116"/>
        <end position="323"/>
    </location>
</feature>
<dbReference type="GO" id="GO:0006829">
    <property type="term" value="P:zinc ion transport"/>
    <property type="evidence" value="ECO:0007669"/>
    <property type="project" value="InterPro"/>
</dbReference>
<dbReference type="GO" id="GO:0005783">
    <property type="term" value="C:endoplasmic reticulum"/>
    <property type="evidence" value="ECO:0007669"/>
    <property type="project" value="TreeGrafter"/>
</dbReference>
<feature type="transmembrane region" description="Helical" evidence="7">
    <location>
        <begin position="265"/>
        <end position="290"/>
    </location>
</feature>
<evidence type="ECO:0000259" key="8">
    <source>
        <dbReference type="Pfam" id="PF01545"/>
    </source>
</evidence>
<evidence type="ECO:0000256" key="6">
    <source>
        <dbReference type="SAM" id="MobiDB-lite"/>
    </source>
</evidence>